<keyword evidence="3 4" id="KW-0440">LIM domain</keyword>
<keyword evidence="1 4" id="KW-0479">Metal-binding</keyword>
<feature type="region of interest" description="Disordered" evidence="5">
    <location>
        <begin position="278"/>
        <end position="299"/>
    </location>
</feature>
<feature type="region of interest" description="Disordered" evidence="5">
    <location>
        <begin position="1106"/>
        <end position="1209"/>
    </location>
</feature>
<feature type="compositionally biased region" description="Polar residues" evidence="5">
    <location>
        <begin position="380"/>
        <end position="389"/>
    </location>
</feature>
<feature type="region of interest" description="Disordered" evidence="5">
    <location>
        <begin position="1034"/>
        <end position="1078"/>
    </location>
</feature>
<dbReference type="EnsemblMetazoa" id="CLYHEMT020365.1">
    <property type="protein sequence ID" value="CLYHEMP020365.1"/>
    <property type="gene ID" value="CLYHEMG020365"/>
</dbReference>
<dbReference type="RefSeq" id="XP_066926796.1">
    <property type="nucleotide sequence ID" value="XM_067070695.1"/>
</dbReference>
<feature type="compositionally biased region" description="Basic and acidic residues" evidence="5">
    <location>
        <begin position="505"/>
        <end position="528"/>
    </location>
</feature>
<dbReference type="InterPro" id="IPR036872">
    <property type="entry name" value="CH_dom_sf"/>
</dbReference>
<dbReference type="Gene3D" id="1.10.418.10">
    <property type="entry name" value="Calponin-like domain"/>
    <property type="match status" value="1"/>
</dbReference>
<evidence type="ECO:0000256" key="3">
    <source>
        <dbReference type="ARBA" id="ARBA00023038"/>
    </source>
</evidence>
<feature type="domain" description="LIM zinc-binding" evidence="6">
    <location>
        <begin position="1254"/>
        <end position="1319"/>
    </location>
</feature>
<dbReference type="EnsemblMetazoa" id="CLYHEMT020365.3">
    <property type="protein sequence ID" value="CLYHEMP020365.3"/>
    <property type="gene ID" value="CLYHEMG020365"/>
</dbReference>
<feature type="compositionally biased region" description="Low complexity" evidence="5">
    <location>
        <begin position="485"/>
        <end position="504"/>
    </location>
</feature>
<evidence type="ECO:0000313" key="8">
    <source>
        <dbReference type="Proteomes" id="UP000594262"/>
    </source>
</evidence>
<proteinExistence type="predicted"/>
<feature type="region of interest" description="Disordered" evidence="5">
    <location>
        <begin position="678"/>
        <end position="697"/>
    </location>
</feature>
<evidence type="ECO:0000256" key="2">
    <source>
        <dbReference type="ARBA" id="ARBA00022833"/>
    </source>
</evidence>
<feature type="region of interest" description="Disordered" evidence="5">
    <location>
        <begin position="717"/>
        <end position="1007"/>
    </location>
</feature>
<dbReference type="PROSITE" id="PS00478">
    <property type="entry name" value="LIM_DOMAIN_1"/>
    <property type="match status" value="1"/>
</dbReference>
<dbReference type="RefSeq" id="XP_066926813.1">
    <property type="nucleotide sequence ID" value="XM_067070712.1"/>
</dbReference>
<sequence>MLKWSLGSIGTPSTSSISTNYFSDSDASNITITSRSSRRRGSSRRSSIASSKNGSRHSGYASDFTNITDLSDFSEVEMSSCAYDDVFVKDKGDSILDMSPYLDSSFTLQNFEVCFSLKKALNEIRIWIEYVTKYYAPREDGILKWLKDGCVLRLFAARLSGHPQNRLKRLKPGKSNARNIYRFLKTCKKLGLHDDQLFELKDWNFITRSHRKTRAKQVEWVYRAKKVVSTISWLALVLKNHSKYAEKFIPPNFKFRYFKNIVDTNLCMKQTISSSLSRLSHNNTLSPSTPSTSILYDSDASSRTKRKKVTFQENVQQHLCLVENKSKPYFNTHKDAPPKYQEFMEMKKSSSTELRSKGGGGSVPNISKTTSDKITRRQLDSNNNNNTLPRSVKLNPAKEKIIPDLIILPSPKSPAPTTPDDGYLTGGQKGGTPYSPHSFITSQQESSNKNKFFKGSKRFTLSSQKSSRKNSKNSPSQIKKALKAVETSPKVSSKPPSVVEVPVELPKKETHTKQDDRNKMDTLTREEISDLNDLLSMFDEKDSPRGGAGSPVQQPPTNYFKSKTLERKSKLKTPAQKSVEDIPVAEPISDTTEKPSKSNIPRTQSQNYGRRTEEQGEASVPRRPMGRSQTMTRAARGAYTKSLDRERAKKETKKTDDLDFLQDVVSELLAVGKVEGPVIDTKPNQRTKSDSIDYPTRIPRSVSSIDNFFDDIKLQTDSYSKNLDVEEDESTLSEGENDIFSTEGNDSGIEDETMPGITKESSHKRRSSSKHRKHHDDGEENRSSKRDKDRVKRSESDSKKSKKHRKHESDSKTNSLPRSEKHKTKSNGDVTVRIDGFDYNSDTIGRHGRPKERRSEPPLPTKPPVDQKVKHKSRKSEPTLSHHHKSRHQNDLNGGQIGHQERSMSDSHRHDRSKSPDKKDRSKSPSKNTTINVRSGDHRRPEGAENHRNHKSKEHKWDHPSNGRHHVYSQPKNEDPGPLPKKDKFRDFDNNIRSMVRGKDNDPDLVEKLGVTPDILKLLREEEKFWQRQQELKEWRQAKDSTYERPPPPSNYQSRSNYAPKAPVSSTNQSAERDAEILREAAENRLALQAEKLMKVRAEQEHILRQSRENLLDEPDIARPPPPRNYKSSARSSSSGHSHSQTTNTRSFPTTPTSPAREHAYPSYPQYANLPHTQPEPPPVNRTNKHSHHEVDQRPKGAPSLGTAFSDDDDVFNETRKQATMDYRGYFSDDGFRDNTLSKTYLARPMFRQPNQTLRCAHCSNLIKENRVMFVDSQNYYWHQSCFRCVVCQALLNDSNAIRVRMVGSKLHCRFCTTARDEDHTLMSEV</sequence>
<feature type="compositionally biased region" description="Polar residues" evidence="5">
    <location>
        <begin position="597"/>
        <end position="609"/>
    </location>
</feature>
<dbReference type="PROSITE" id="PS50023">
    <property type="entry name" value="LIM_DOMAIN_2"/>
    <property type="match status" value="1"/>
</dbReference>
<keyword evidence="2 4" id="KW-0862">Zinc</keyword>
<feature type="compositionally biased region" description="Basic and acidic residues" evidence="5">
    <location>
        <begin position="997"/>
        <end position="1007"/>
    </location>
</feature>
<dbReference type="SMART" id="SM00132">
    <property type="entry name" value="LIM"/>
    <property type="match status" value="1"/>
</dbReference>
<dbReference type="InterPro" id="IPR001781">
    <property type="entry name" value="Znf_LIM"/>
</dbReference>
<dbReference type="Gene3D" id="2.10.110.10">
    <property type="entry name" value="Cysteine Rich Protein"/>
    <property type="match status" value="1"/>
</dbReference>
<name>A0A7M5XDG2_9CNID</name>
<dbReference type="Proteomes" id="UP000594262">
    <property type="component" value="Unplaced"/>
</dbReference>
<accession>A0A7M5XDG2</accession>
<feature type="compositionally biased region" description="Basic residues" evidence="5">
    <location>
        <begin position="762"/>
        <end position="774"/>
    </location>
</feature>
<dbReference type="OrthoDB" id="15627at2759"/>
<dbReference type="RefSeq" id="XP_066926804.1">
    <property type="nucleotide sequence ID" value="XM_067070703.1"/>
</dbReference>
<feature type="compositionally biased region" description="Basic and acidic residues" evidence="5">
    <location>
        <begin position="775"/>
        <end position="799"/>
    </location>
</feature>
<evidence type="ECO:0000313" key="7">
    <source>
        <dbReference type="EnsemblMetazoa" id="CLYHEMP020365.1"/>
    </source>
</evidence>
<feature type="compositionally biased region" description="Basic and acidic residues" evidence="5">
    <location>
        <begin position="642"/>
        <end position="656"/>
    </location>
</feature>
<feature type="compositionally biased region" description="Basic and acidic residues" evidence="5">
    <location>
        <begin position="370"/>
        <end position="379"/>
    </location>
</feature>
<feature type="compositionally biased region" description="Basic and acidic residues" evidence="5">
    <location>
        <begin position="972"/>
        <end position="990"/>
    </location>
</feature>
<feature type="compositionally biased region" description="Polar residues" evidence="5">
    <location>
        <begin position="551"/>
        <end position="561"/>
    </location>
</feature>
<dbReference type="Pfam" id="PF00412">
    <property type="entry name" value="LIM"/>
    <property type="match status" value="1"/>
</dbReference>
<organism evidence="7 8">
    <name type="scientific">Clytia hemisphaerica</name>
    <dbReference type="NCBI Taxonomy" id="252671"/>
    <lineage>
        <taxon>Eukaryota</taxon>
        <taxon>Metazoa</taxon>
        <taxon>Cnidaria</taxon>
        <taxon>Hydrozoa</taxon>
        <taxon>Hydroidolina</taxon>
        <taxon>Leptothecata</taxon>
        <taxon>Obeliida</taxon>
        <taxon>Clytiidae</taxon>
        <taxon>Clytia</taxon>
    </lineage>
</organism>
<dbReference type="GO" id="GO:0046872">
    <property type="term" value="F:metal ion binding"/>
    <property type="evidence" value="ECO:0007669"/>
    <property type="project" value="UniProtKB-KW"/>
</dbReference>
<dbReference type="SUPFAM" id="SSF47576">
    <property type="entry name" value="Calponin-homology domain, CH-domain"/>
    <property type="match status" value="1"/>
</dbReference>
<feature type="compositionally biased region" description="Low complexity" evidence="5">
    <location>
        <begin position="44"/>
        <end position="53"/>
    </location>
</feature>
<feature type="compositionally biased region" description="Basic and acidic residues" evidence="5">
    <location>
        <begin position="935"/>
        <end position="947"/>
    </location>
</feature>
<protein>
    <recommendedName>
        <fullName evidence="6">LIM zinc-binding domain-containing protein</fullName>
    </recommendedName>
</protein>
<evidence type="ECO:0000259" key="6">
    <source>
        <dbReference type="PROSITE" id="PS50023"/>
    </source>
</evidence>
<feature type="region of interest" description="Disordered" evidence="5">
    <location>
        <begin position="33"/>
        <end position="58"/>
    </location>
</feature>
<evidence type="ECO:0000256" key="4">
    <source>
        <dbReference type="PROSITE-ProRule" id="PRU00125"/>
    </source>
</evidence>
<feature type="compositionally biased region" description="Low complexity" evidence="5">
    <location>
        <begin position="1128"/>
        <end position="1155"/>
    </location>
</feature>
<feature type="compositionally biased region" description="Basic and acidic residues" evidence="5">
    <location>
        <begin position="345"/>
        <end position="356"/>
    </location>
</feature>
<keyword evidence="8" id="KW-1185">Reference proteome</keyword>
<feature type="compositionally biased region" description="Acidic residues" evidence="5">
    <location>
        <begin position="725"/>
        <end position="737"/>
    </location>
</feature>
<dbReference type="CDD" id="cd08368">
    <property type="entry name" value="LIM"/>
    <property type="match status" value="1"/>
</dbReference>
<feature type="compositionally biased region" description="Basic and acidic residues" evidence="5">
    <location>
        <begin position="899"/>
        <end position="923"/>
    </location>
</feature>
<feature type="region of interest" description="Disordered" evidence="5">
    <location>
        <begin position="345"/>
        <end position="656"/>
    </location>
</feature>
<evidence type="ECO:0000256" key="1">
    <source>
        <dbReference type="ARBA" id="ARBA00022723"/>
    </source>
</evidence>
<reference evidence="7" key="1">
    <citation type="submission" date="2021-01" db="UniProtKB">
        <authorList>
            <consortium name="EnsemblMetazoa"/>
        </authorList>
    </citation>
    <scope>IDENTIFICATION</scope>
</reference>
<feature type="compositionally biased region" description="Basic and acidic residues" evidence="5">
    <location>
        <begin position="1034"/>
        <end position="1043"/>
    </location>
</feature>
<dbReference type="GeneID" id="136814185"/>
<evidence type="ECO:0000256" key="5">
    <source>
        <dbReference type="SAM" id="MobiDB-lite"/>
    </source>
</evidence>